<evidence type="ECO:0000313" key="2">
    <source>
        <dbReference type="Proteomes" id="UP000829398"/>
    </source>
</evidence>
<sequence>MDPQAPKKRGRKPKPKEDKKDEPKMKESTTTKRTAHQHAVDDKYTHWKSLVPVLYDWLANHNLVWPSLSCRWGPQLEQATYKNRQRLYLSEQTDGSVPNTLVIANCEVVKPRVAAAEHISQFNEEARSPFVKKHKTIIHPGEVNRIRELPQNTKIVATHTDSPDVLIWDVEAQPNRHAVLGATNSRPDLILTGHQDNAEFALAMCPTEPYVLSGGKDKSVVLWSIQDHITSSATDPATAKSAGSSGSIIKQSPKPGDGNDKAADGPSVGPRGIYNGHEDTVEDVTFCPSRSSVALVMTHALYYGMLELAQAQSLRSADNSVRMFDRRNLTSNGVGSPINKFEGHSAAVLCVQWSPDKSSVFGSSAEDGLLNIWDYEKVGKKVEQGPRTTNYPAGLFFQHAGHRDKVVDFHWNASDPWTVVSVSDDCDSTGGGGTLQIWRMSDLIYRPQDEVLAELEKFKAHESRIIANSSSISAAWILNLRQSLCILCLKLQNDCIQGALTWVV</sequence>
<gene>
    <name evidence="1" type="ORF">KPL71_001007</name>
</gene>
<dbReference type="EMBL" id="CM039170">
    <property type="protein sequence ID" value="KAH9801377.1"/>
    <property type="molecule type" value="Genomic_DNA"/>
</dbReference>
<keyword evidence="2" id="KW-1185">Reference proteome</keyword>
<organism evidence="1 2">
    <name type="scientific">Citrus sinensis</name>
    <name type="common">Sweet orange</name>
    <name type="synonym">Citrus aurantium var. sinensis</name>
    <dbReference type="NCBI Taxonomy" id="2711"/>
    <lineage>
        <taxon>Eukaryota</taxon>
        <taxon>Viridiplantae</taxon>
        <taxon>Streptophyta</taxon>
        <taxon>Embryophyta</taxon>
        <taxon>Tracheophyta</taxon>
        <taxon>Spermatophyta</taxon>
        <taxon>Magnoliopsida</taxon>
        <taxon>eudicotyledons</taxon>
        <taxon>Gunneridae</taxon>
        <taxon>Pentapetalae</taxon>
        <taxon>rosids</taxon>
        <taxon>malvids</taxon>
        <taxon>Sapindales</taxon>
        <taxon>Rutaceae</taxon>
        <taxon>Aurantioideae</taxon>
        <taxon>Citrus</taxon>
    </lineage>
</organism>
<dbReference type="Proteomes" id="UP000829398">
    <property type="component" value="Chromosome 1"/>
</dbReference>
<accession>A0ACB8NT21</accession>
<reference evidence="2" key="1">
    <citation type="journal article" date="2023" name="Hortic. Res.">
        <title>A chromosome-level phased genome enabling allele-level studies in sweet orange: a case study on citrus Huanglongbing tolerance.</title>
        <authorList>
            <person name="Wu B."/>
            <person name="Yu Q."/>
            <person name="Deng Z."/>
            <person name="Duan Y."/>
            <person name="Luo F."/>
            <person name="Gmitter F. Jr."/>
        </authorList>
    </citation>
    <scope>NUCLEOTIDE SEQUENCE [LARGE SCALE GENOMIC DNA]</scope>
    <source>
        <strain evidence="2">cv. Valencia</strain>
    </source>
</reference>
<name>A0ACB8NT21_CITSI</name>
<comment type="caution">
    <text evidence="1">The sequence shown here is derived from an EMBL/GenBank/DDBJ whole genome shotgun (WGS) entry which is preliminary data.</text>
</comment>
<proteinExistence type="predicted"/>
<evidence type="ECO:0000313" key="1">
    <source>
        <dbReference type="EMBL" id="KAH9801377.1"/>
    </source>
</evidence>
<protein>
    <submittedName>
        <fullName evidence="1">WD-40 repeat-containing protein MSI4</fullName>
    </submittedName>
</protein>